<evidence type="ECO:0000313" key="4">
    <source>
        <dbReference type="Proteomes" id="UP000502996"/>
    </source>
</evidence>
<dbReference type="EMBL" id="CP049257">
    <property type="protein sequence ID" value="QIG45539.1"/>
    <property type="molecule type" value="Genomic_DNA"/>
</dbReference>
<feature type="region of interest" description="Disordered" evidence="1">
    <location>
        <begin position="75"/>
        <end position="117"/>
    </location>
</feature>
<feature type="compositionally biased region" description="Low complexity" evidence="1">
    <location>
        <begin position="87"/>
        <end position="117"/>
    </location>
</feature>
<name>A0A6G6WJY2_9ACTN</name>
<gene>
    <name evidence="3" type="ORF">G5V58_24815</name>
</gene>
<evidence type="ECO:0000256" key="2">
    <source>
        <dbReference type="SAM" id="Phobius"/>
    </source>
</evidence>
<keyword evidence="2" id="KW-0472">Membrane</keyword>
<sequence length="272" mass="27902">MESEQGAGPGVSERSGGSTWPPPHSSPPAPPPREYGSPGTPDQGHPWVWAVVAAVVLGLLISGGLAYVVSGIGDDDSASDDRSDVRPTAAPSQAAQSTDPSSSPSASTSAPASDEPSAAAATYTCWDGTTAAKVKRCSLPHGEEGLRYAYPSMATERCGPAQYSRKDGALLRIVCRHVLTSGAKVQVGYYEWQSVEAAVAFFTGQGLATTQQDAAGSRFSGTTDGTLKLVQLYAEVGLSQTITAPAGTQLAPEDLTALAQRPAAQLRGVQAG</sequence>
<dbReference type="KEGG" id="nano:G5V58_24815"/>
<feature type="transmembrane region" description="Helical" evidence="2">
    <location>
        <begin position="47"/>
        <end position="69"/>
    </location>
</feature>
<keyword evidence="2" id="KW-0812">Transmembrane</keyword>
<dbReference type="Proteomes" id="UP000502996">
    <property type="component" value="Chromosome"/>
</dbReference>
<evidence type="ECO:0000313" key="3">
    <source>
        <dbReference type="EMBL" id="QIG45539.1"/>
    </source>
</evidence>
<keyword evidence="2" id="KW-1133">Transmembrane helix</keyword>
<protein>
    <submittedName>
        <fullName evidence="3">Uncharacterized protein</fullName>
    </submittedName>
</protein>
<proteinExistence type="predicted"/>
<feature type="compositionally biased region" description="Pro residues" evidence="1">
    <location>
        <begin position="20"/>
        <end position="33"/>
    </location>
</feature>
<reference evidence="3 4" key="1">
    <citation type="submission" date="2020-02" db="EMBL/GenBank/DDBJ databases">
        <title>Full genome sequence of Nocardioides sp. R-3366.</title>
        <authorList>
            <person name="Im W.-T."/>
        </authorList>
    </citation>
    <scope>NUCLEOTIDE SEQUENCE [LARGE SCALE GENOMIC DNA]</scope>
    <source>
        <strain evidence="3 4">R-3366</strain>
    </source>
</reference>
<dbReference type="AlphaFoldDB" id="A0A6G6WJY2"/>
<evidence type="ECO:0000256" key="1">
    <source>
        <dbReference type="SAM" id="MobiDB-lite"/>
    </source>
</evidence>
<organism evidence="3 4">
    <name type="scientific">Nocardioides anomalus</name>
    <dbReference type="NCBI Taxonomy" id="2712223"/>
    <lineage>
        <taxon>Bacteria</taxon>
        <taxon>Bacillati</taxon>
        <taxon>Actinomycetota</taxon>
        <taxon>Actinomycetes</taxon>
        <taxon>Propionibacteriales</taxon>
        <taxon>Nocardioidaceae</taxon>
        <taxon>Nocardioides</taxon>
    </lineage>
</organism>
<keyword evidence="4" id="KW-1185">Reference proteome</keyword>
<accession>A0A6G6WJY2</accession>
<dbReference type="RefSeq" id="WP_165238221.1">
    <property type="nucleotide sequence ID" value="NZ_CP049257.1"/>
</dbReference>
<feature type="region of interest" description="Disordered" evidence="1">
    <location>
        <begin position="1"/>
        <end position="41"/>
    </location>
</feature>